<dbReference type="Gene3D" id="1.25.40.540">
    <property type="entry name" value="TAP42-like family"/>
    <property type="match status" value="1"/>
</dbReference>
<accession>A0AA40CHE1</accession>
<feature type="region of interest" description="Disordered" evidence="1">
    <location>
        <begin position="244"/>
        <end position="267"/>
    </location>
</feature>
<keyword evidence="3" id="KW-1185">Reference proteome</keyword>
<dbReference type="EMBL" id="JAULSR010000001">
    <property type="protein sequence ID" value="KAK0637324.1"/>
    <property type="molecule type" value="Genomic_DNA"/>
</dbReference>
<dbReference type="AlphaFoldDB" id="A0AA40CHE1"/>
<dbReference type="PANTHER" id="PTHR10933">
    <property type="entry name" value="IMMUNOGLOBULIN-BINDING PROTEIN 1"/>
    <property type="match status" value="1"/>
</dbReference>
<dbReference type="InterPro" id="IPR007304">
    <property type="entry name" value="TAP46-like"/>
</dbReference>
<sequence>MDDDEAHRRSLKTVFADAEAKRLSLSTSHDPDTSRRLDSVASTVRDYQTCLALLRGASIFSPNESLEDISTSSLPYLLVDFHLAELLQQLPSSSPVNRLQSLSSARDAYERYLHLLDSYGLLSPSHAKLLEHYTDAPTTFSTVTASDPSVRRTAKIANLNAEKELRAKLDFLRRRPEYADFDSDSATPTSGADEDAVRAVHLANIAFHTHLSFQALESLNREVDILSHAPNPRSQFPTRTTALEDADTRQRQQQLQQNSDGQDSRLDNPLLSRLQSALGGPLLTKQGKPLQPFTLVNNRQELAAGVFRPGHNLPTMTIDEYLDEEYKRGGMIEGGGEASGMRPEPDEDDIEKADAETYKARQWDEFTESNAKGSGNTLNRG</sequence>
<gene>
    <name evidence="2" type="ORF">B0T17DRAFT_521364</name>
</gene>
<comment type="caution">
    <text evidence="2">The sequence shown here is derived from an EMBL/GenBank/DDBJ whole genome shotgun (WGS) entry which is preliminary data.</text>
</comment>
<dbReference type="PANTHER" id="PTHR10933:SF9">
    <property type="entry name" value="IMMUNOGLOBULIN-BINDING PROTEIN 1"/>
    <property type="match status" value="1"/>
</dbReference>
<name>A0AA40CHE1_9PEZI</name>
<dbReference type="Proteomes" id="UP001174934">
    <property type="component" value="Unassembled WGS sequence"/>
</dbReference>
<feature type="compositionally biased region" description="Polar residues" evidence="1">
    <location>
        <begin position="368"/>
        <end position="381"/>
    </location>
</feature>
<protein>
    <submittedName>
        <fullName evidence="2">TAP42-like protein</fullName>
    </submittedName>
</protein>
<dbReference type="GO" id="GO:0051721">
    <property type="term" value="F:protein phosphatase 2A binding"/>
    <property type="evidence" value="ECO:0007669"/>
    <property type="project" value="TreeGrafter"/>
</dbReference>
<feature type="compositionally biased region" description="Basic and acidic residues" evidence="1">
    <location>
        <begin position="352"/>
        <end position="364"/>
    </location>
</feature>
<dbReference type="Pfam" id="PF04177">
    <property type="entry name" value="TAP42"/>
    <property type="match status" value="1"/>
</dbReference>
<evidence type="ECO:0000313" key="2">
    <source>
        <dbReference type="EMBL" id="KAK0637324.1"/>
    </source>
</evidence>
<evidence type="ECO:0000256" key="1">
    <source>
        <dbReference type="SAM" id="MobiDB-lite"/>
    </source>
</evidence>
<evidence type="ECO:0000313" key="3">
    <source>
        <dbReference type="Proteomes" id="UP001174934"/>
    </source>
</evidence>
<reference evidence="2" key="1">
    <citation type="submission" date="2023-06" db="EMBL/GenBank/DDBJ databases">
        <title>Genome-scale phylogeny and comparative genomics of the fungal order Sordariales.</title>
        <authorList>
            <consortium name="Lawrence Berkeley National Laboratory"/>
            <person name="Hensen N."/>
            <person name="Bonometti L."/>
            <person name="Westerberg I."/>
            <person name="Brannstrom I.O."/>
            <person name="Guillou S."/>
            <person name="Cros-Aarteil S."/>
            <person name="Calhoun S."/>
            <person name="Haridas S."/>
            <person name="Kuo A."/>
            <person name="Mondo S."/>
            <person name="Pangilinan J."/>
            <person name="Riley R."/>
            <person name="LaButti K."/>
            <person name="Andreopoulos B."/>
            <person name="Lipzen A."/>
            <person name="Chen C."/>
            <person name="Yanf M."/>
            <person name="Daum C."/>
            <person name="Ng V."/>
            <person name="Clum A."/>
            <person name="Steindorff A."/>
            <person name="Ohm R."/>
            <person name="Martin F."/>
            <person name="Silar P."/>
            <person name="Natvig D."/>
            <person name="Lalanne C."/>
            <person name="Gautier V."/>
            <person name="Ament-velasquez S.L."/>
            <person name="Kruys A."/>
            <person name="Hutchinson M.I."/>
            <person name="Powell A.J."/>
            <person name="Barry K."/>
            <person name="Miller A.N."/>
            <person name="Grigoriev I.V."/>
            <person name="Debuchy R."/>
            <person name="Gladieux P."/>
            <person name="Thoren M.H."/>
            <person name="Johannesson H."/>
        </authorList>
    </citation>
    <scope>NUCLEOTIDE SEQUENCE</scope>
    <source>
        <strain evidence="2">SMH3391-2</strain>
    </source>
</reference>
<dbReference type="InterPro" id="IPR038511">
    <property type="entry name" value="TAP42/TAP46-like_sf"/>
</dbReference>
<dbReference type="GO" id="GO:0005829">
    <property type="term" value="C:cytosol"/>
    <property type="evidence" value="ECO:0007669"/>
    <property type="project" value="TreeGrafter"/>
</dbReference>
<organism evidence="2 3">
    <name type="scientific">Bombardia bombarda</name>
    <dbReference type="NCBI Taxonomy" id="252184"/>
    <lineage>
        <taxon>Eukaryota</taxon>
        <taxon>Fungi</taxon>
        <taxon>Dikarya</taxon>
        <taxon>Ascomycota</taxon>
        <taxon>Pezizomycotina</taxon>
        <taxon>Sordariomycetes</taxon>
        <taxon>Sordariomycetidae</taxon>
        <taxon>Sordariales</taxon>
        <taxon>Lasiosphaeriaceae</taxon>
        <taxon>Bombardia</taxon>
    </lineage>
</organism>
<dbReference type="GO" id="GO:0009966">
    <property type="term" value="P:regulation of signal transduction"/>
    <property type="evidence" value="ECO:0007669"/>
    <property type="project" value="InterPro"/>
</dbReference>
<proteinExistence type="predicted"/>
<feature type="region of interest" description="Disordered" evidence="1">
    <location>
        <begin position="331"/>
        <end position="381"/>
    </location>
</feature>
<dbReference type="GO" id="GO:0035303">
    <property type="term" value="P:regulation of dephosphorylation"/>
    <property type="evidence" value="ECO:0007669"/>
    <property type="project" value="TreeGrafter"/>
</dbReference>